<feature type="transmembrane region" description="Helical" evidence="1">
    <location>
        <begin position="79"/>
        <end position="102"/>
    </location>
</feature>
<evidence type="ECO:0000313" key="2">
    <source>
        <dbReference type="EMBL" id="ABW17803.1"/>
    </source>
</evidence>
<protein>
    <submittedName>
        <fullName evidence="2">Putative proton-coupled thiamine transporter YuaJ</fullName>
    </submittedName>
</protein>
<dbReference type="AlphaFoldDB" id="A8MKY6"/>
<dbReference type="eggNOG" id="COG3859">
    <property type="taxonomic scope" value="Bacteria"/>
</dbReference>
<gene>
    <name evidence="2" type="ordered locus">Clos_0240</name>
</gene>
<feature type="transmembrane region" description="Helical" evidence="1">
    <location>
        <begin position="108"/>
        <end position="131"/>
    </location>
</feature>
<dbReference type="RefSeq" id="WP_012158118.1">
    <property type="nucleotide sequence ID" value="NC_009922.1"/>
</dbReference>
<feature type="transmembrane region" description="Helical" evidence="1">
    <location>
        <begin position="12"/>
        <end position="30"/>
    </location>
</feature>
<dbReference type="KEGG" id="aoe:Clos_0240"/>
<dbReference type="STRING" id="350688.Clos_0240"/>
<keyword evidence="3" id="KW-1185">Reference proteome</keyword>
<dbReference type="InterPro" id="IPR012651">
    <property type="entry name" value="Thia_Transptr_ThiT"/>
</dbReference>
<evidence type="ECO:0000313" key="3">
    <source>
        <dbReference type="Proteomes" id="UP000000269"/>
    </source>
</evidence>
<dbReference type="HOGENOM" id="CLU_090959_0_0_9"/>
<keyword evidence="1" id="KW-0812">Transmembrane</keyword>
<feature type="transmembrane region" description="Helical" evidence="1">
    <location>
        <begin position="42"/>
        <end position="59"/>
    </location>
</feature>
<dbReference type="OrthoDB" id="9795813at2"/>
<reference evidence="3" key="1">
    <citation type="submission" date="2007-10" db="EMBL/GenBank/DDBJ databases">
        <title>Complete genome of Alkaliphilus oremlandii OhILAs.</title>
        <authorList>
            <person name="Copeland A."/>
            <person name="Lucas S."/>
            <person name="Lapidus A."/>
            <person name="Barry K."/>
            <person name="Detter J.C."/>
            <person name="Glavina del Rio T."/>
            <person name="Hammon N."/>
            <person name="Israni S."/>
            <person name="Dalin E."/>
            <person name="Tice H."/>
            <person name="Pitluck S."/>
            <person name="Chain P."/>
            <person name="Malfatti S."/>
            <person name="Shin M."/>
            <person name="Vergez L."/>
            <person name="Schmutz J."/>
            <person name="Larimer F."/>
            <person name="Land M."/>
            <person name="Hauser L."/>
            <person name="Kyrpides N."/>
            <person name="Mikhailova N."/>
            <person name="Stolz J.F."/>
            <person name="Dawson A."/>
            <person name="Fisher E."/>
            <person name="Crable B."/>
            <person name="Perera E."/>
            <person name="Lisak J."/>
            <person name="Ranganathan M."/>
            <person name="Basu P."/>
            <person name="Richardson P."/>
        </authorList>
    </citation>
    <scope>NUCLEOTIDE SEQUENCE [LARGE SCALE GENOMIC DNA]</scope>
    <source>
        <strain evidence="3">OhILAs</strain>
    </source>
</reference>
<dbReference type="Proteomes" id="UP000000269">
    <property type="component" value="Chromosome"/>
</dbReference>
<dbReference type="Pfam" id="PF09515">
    <property type="entry name" value="Thia_YuaJ"/>
    <property type="match status" value="1"/>
</dbReference>
<dbReference type="EMBL" id="CP000853">
    <property type="protein sequence ID" value="ABW17803.1"/>
    <property type="molecule type" value="Genomic_DNA"/>
</dbReference>
<proteinExistence type="predicted"/>
<sequence>MFQKFLEFKPITVIILATMVLLSIALIFRDRKQNKNSYYTKMIVYGSLCIALSFVLSYIRLYRFPQGGSITPASMLPIYIFAIMFGPTAGILAGFAFGMIQLIQDPYIIHWAQFFLDYPLSFGALGLAGLYRKNLGISCLIGGFGRFVMNFLSGVIFFGSYAPEGMNAFLYSLIVNGLVIGTDTLICVIVSFVPQIQNAVKEVQKISL</sequence>
<accession>A8MKY6</accession>
<dbReference type="NCBIfam" id="TIGR02357">
    <property type="entry name" value="ECF_ThiT_YuaJ"/>
    <property type="match status" value="1"/>
</dbReference>
<dbReference type="GO" id="GO:0005886">
    <property type="term" value="C:plasma membrane"/>
    <property type="evidence" value="ECO:0007669"/>
    <property type="project" value="InterPro"/>
</dbReference>
<feature type="transmembrane region" description="Helical" evidence="1">
    <location>
        <begin position="168"/>
        <end position="193"/>
    </location>
</feature>
<feature type="transmembrane region" description="Helical" evidence="1">
    <location>
        <begin position="143"/>
        <end position="162"/>
    </location>
</feature>
<keyword evidence="1" id="KW-0472">Membrane</keyword>
<dbReference type="Gene3D" id="1.10.1760.20">
    <property type="match status" value="1"/>
</dbReference>
<organism evidence="2 3">
    <name type="scientific">Alkaliphilus oremlandii (strain OhILAs)</name>
    <name type="common">Clostridium oremlandii (strain OhILAs)</name>
    <dbReference type="NCBI Taxonomy" id="350688"/>
    <lineage>
        <taxon>Bacteria</taxon>
        <taxon>Bacillati</taxon>
        <taxon>Bacillota</taxon>
        <taxon>Clostridia</taxon>
        <taxon>Peptostreptococcales</taxon>
        <taxon>Natronincolaceae</taxon>
        <taxon>Alkaliphilus</taxon>
    </lineage>
</organism>
<keyword evidence="1" id="KW-1133">Transmembrane helix</keyword>
<dbReference type="GO" id="GO:0015234">
    <property type="term" value="F:thiamine transmembrane transporter activity"/>
    <property type="evidence" value="ECO:0007669"/>
    <property type="project" value="InterPro"/>
</dbReference>
<name>A8MKY6_ALKOO</name>
<evidence type="ECO:0000256" key="1">
    <source>
        <dbReference type="SAM" id="Phobius"/>
    </source>
</evidence>